<dbReference type="OrthoDB" id="7303567at2"/>
<organism evidence="2 3">
    <name type="scientific">Azospirillum palustre</name>
    <dbReference type="NCBI Taxonomy" id="2044885"/>
    <lineage>
        <taxon>Bacteria</taxon>
        <taxon>Pseudomonadati</taxon>
        <taxon>Pseudomonadota</taxon>
        <taxon>Alphaproteobacteria</taxon>
        <taxon>Rhodospirillales</taxon>
        <taxon>Azospirillaceae</taxon>
        <taxon>Azospirillum</taxon>
    </lineage>
</organism>
<evidence type="ECO:0000313" key="2">
    <source>
        <dbReference type="EMBL" id="PGH55884.1"/>
    </source>
</evidence>
<keyword evidence="3" id="KW-1185">Reference proteome</keyword>
<feature type="region of interest" description="Disordered" evidence="1">
    <location>
        <begin position="1"/>
        <end position="40"/>
    </location>
</feature>
<sequence>MAYSAANGGGSTWTPEDDKVDSEVSRITSAGGPLMQQAKTDGLATAQRRGLLNSSMAVGAAQSSVLAAALPMAQQNAQQTAAKNLSSQDYGQNRGLQEQKFGYDKDLSDQAFRQQQQLSEQEYQHQLGTIDSQGNWNSRLQVEKAGQDASLSHQDYQQKTVLADQDYRQKVGLLQIDNASKEKIAGWNVSQYEKERAMSAVTSMEQLYASQFSALANNTDLPAETRNAYLQHIASLRDSSLNLVEQMYGINLNWASPAAPTTAG</sequence>
<proteinExistence type="predicted"/>
<evidence type="ECO:0000256" key="1">
    <source>
        <dbReference type="SAM" id="MobiDB-lite"/>
    </source>
</evidence>
<protein>
    <submittedName>
        <fullName evidence="2">Uncharacterized protein</fullName>
    </submittedName>
</protein>
<comment type="caution">
    <text evidence="2">The sequence shown here is derived from an EMBL/GenBank/DDBJ whole genome shotgun (WGS) entry which is preliminary data.</text>
</comment>
<dbReference type="EMBL" id="PDKW01000042">
    <property type="protein sequence ID" value="PGH55884.1"/>
    <property type="molecule type" value="Genomic_DNA"/>
</dbReference>
<dbReference type="AlphaFoldDB" id="A0A2B8B3N2"/>
<name>A0A2B8B3N2_9PROT</name>
<dbReference type="Proteomes" id="UP000225379">
    <property type="component" value="Unassembled WGS sequence"/>
</dbReference>
<evidence type="ECO:0000313" key="3">
    <source>
        <dbReference type="Proteomes" id="UP000225379"/>
    </source>
</evidence>
<reference evidence="3" key="1">
    <citation type="submission" date="2017-10" db="EMBL/GenBank/DDBJ databases">
        <authorList>
            <person name="Kravchenko I.K."/>
            <person name="Grouzdev D.S."/>
        </authorList>
    </citation>
    <scope>NUCLEOTIDE SEQUENCE [LARGE SCALE GENOMIC DNA]</scope>
    <source>
        <strain evidence="3">B2</strain>
    </source>
</reference>
<accession>A0A2B8B3N2</accession>
<dbReference type="RefSeq" id="WP_098738598.1">
    <property type="nucleotide sequence ID" value="NZ_PDKW01000042.1"/>
</dbReference>
<gene>
    <name evidence="2" type="ORF">CRT60_21775</name>
</gene>